<evidence type="ECO:0000313" key="2">
    <source>
        <dbReference type="Proteomes" id="UP001241472"/>
    </source>
</evidence>
<evidence type="ECO:0000313" key="1">
    <source>
        <dbReference type="EMBL" id="MDP9837814.1"/>
    </source>
</evidence>
<evidence type="ECO:0008006" key="3">
    <source>
        <dbReference type="Google" id="ProtNLM"/>
    </source>
</evidence>
<dbReference type="Proteomes" id="UP001241472">
    <property type="component" value="Unassembled WGS sequence"/>
</dbReference>
<accession>A0ABT9PVC8</accession>
<organism evidence="1 2">
    <name type="scientific">Neorhizobium huautlense</name>
    <dbReference type="NCBI Taxonomy" id="67774"/>
    <lineage>
        <taxon>Bacteria</taxon>
        <taxon>Pseudomonadati</taxon>
        <taxon>Pseudomonadota</taxon>
        <taxon>Alphaproteobacteria</taxon>
        <taxon>Hyphomicrobiales</taxon>
        <taxon>Rhizobiaceae</taxon>
        <taxon>Rhizobium/Agrobacterium group</taxon>
        <taxon>Neorhizobium</taxon>
    </lineage>
</organism>
<reference evidence="1 2" key="1">
    <citation type="submission" date="2023-07" db="EMBL/GenBank/DDBJ databases">
        <title>Sorghum-associated microbial communities from plants grown in Nebraska, USA.</title>
        <authorList>
            <person name="Schachtman D."/>
        </authorList>
    </citation>
    <scope>NUCLEOTIDE SEQUENCE [LARGE SCALE GENOMIC DNA]</scope>
    <source>
        <strain evidence="1 2">DS1307</strain>
    </source>
</reference>
<proteinExistence type="predicted"/>
<keyword evidence="2" id="KW-1185">Reference proteome</keyword>
<protein>
    <recommendedName>
        <fullName evidence="3">Transposase</fullName>
    </recommendedName>
</protein>
<name>A0ABT9PVC8_9HYPH</name>
<comment type="caution">
    <text evidence="1">The sequence shown here is derived from an EMBL/GenBank/DDBJ whole genome shotgun (WGS) entry which is preliminary data.</text>
</comment>
<sequence length="57" mass="6346">MRFLPKANNSLIAKTFPETETQCFGRSLVSVKRRYEIGVSGTVLDVEHPAIASRPVQ</sequence>
<gene>
    <name evidence="1" type="ORF">J2T09_002571</name>
</gene>
<dbReference type="EMBL" id="JAUSRF010000007">
    <property type="protein sequence ID" value="MDP9837814.1"/>
    <property type="molecule type" value="Genomic_DNA"/>
</dbReference>